<name>G0UY87_TRYCI</name>
<dbReference type="EMBL" id="HE575323">
    <property type="protein sequence ID" value="CCC94354.1"/>
    <property type="molecule type" value="Genomic_DNA"/>
</dbReference>
<reference evidence="2" key="1">
    <citation type="journal article" date="2012" name="Proc. Natl. Acad. Sci. U.S.A.">
        <title>Antigenic diversity is generated by distinct evolutionary mechanisms in African trypanosome species.</title>
        <authorList>
            <person name="Jackson A.P."/>
            <person name="Berry A."/>
            <person name="Aslett M."/>
            <person name="Allison H.C."/>
            <person name="Burton P."/>
            <person name="Vavrova-Anderson J."/>
            <person name="Brown R."/>
            <person name="Browne H."/>
            <person name="Corton N."/>
            <person name="Hauser H."/>
            <person name="Gamble J."/>
            <person name="Gilderthorp R."/>
            <person name="Marcello L."/>
            <person name="McQuillan J."/>
            <person name="Otto T.D."/>
            <person name="Quail M.A."/>
            <person name="Sanders M.J."/>
            <person name="van Tonder A."/>
            <person name="Ginger M.L."/>
            <person name="Field M.C."/>
            <person name="Barry J.D."/>
            <person name="Hertz-Fowler C."/>
            <person name="Berriman M."/>
        </authorList>
    </citation>
    <scope>NUCLEOTIDE SEQUENCE</scope>
    <source>
        <strain evidence="2">IL3000</strain>
    </source>
</reference>
<protein>
    <submittedName>
        <fullName evidence="2">Uncharacterized protein</fullName>
    </submittedName>
</protein>
<gene>
    <name evidence="2" type="ORF">TCIL3000_10_11330</name>
</gene>
<accession>G0UY87</accession>
<proteinExistence type="predicted"/>
<organism evidence="2">
    <name type="scientific">Trypanosoma congolense (strain IL3000)</name>
    <dbReference type="NCBI Taxonomy" id="1068625"/>
    <lineage>
        <taxon>Eukaryota</taxon>
        <taxon>Discoba</taxon>
        <taxon>Euglenozoa</taxon>
        <taxon>Kinetoplastea</taxon>
        <taxon>Metakinetoplastina</taxon>
        <taxon>Trypanosomatida</taxon>
        <taxon>Trypanosomatidae</taxon>
        <taxon>Trypanosoma</taxon>
        <taxon>Nannomonas</taxon>
    </lineage>
</organism>
<evidence type="ECO:0000256" key="1">
    <source>
        <dbReference type="SAM" id="MobiDB-lite"/>
    </source>
</evidence>
<dbReference type="VEuPathDB" id="TriTrypDB:TcIL3000_10_11330"/>
<evidence type="ECO:0000313" key="2">
    <source>
        <dbReference type="EMBL" id="CCC94354.1"/>
    </source>
</evidence>
<dbReference type="AlphaFoldDB" id="G0UY87"/>
<sequence>MASPLSESPAECLGALVMEIAKVMMGKVFCRDVYPSMTVKQRACLWALRSQALFGDAPDDSVGPVSQDVGKEEGQHPPRSTTATGLMDGYMVPAQKPRWYEFTKYLYYNTWLSLRGTMSAQVAAETFCSEFFYLLKLYPTPTMLPIMDAVLSRVSAKAAAVRNAGKSSLTRALAPRNGLYLHGCFDDPAVIAMLWLCRSYSIPCEADLQPVLTNCTLNHNYQFYVKALDDSSLVTDPLAAFILCVESYLPQSEHWLGAPPNDCDVPRTTRAAQKSSWMEYTLFVLLELRGTLLKFIQDRCEEKQFTSELQKGSILPLKDQVKRSSELSNVSYKRNLLLNNVITSLSRYEKYAHQYYNSRSSPVVSVAELMVAAYAFVLCTSAVCDDIIPLQESVPSFAAKADAQIPSQWAERGSHYSPRGENRFATQQARKVNALLNGVPKEGQDVAALILNGVINEQKKLSVQECVSEVLGKTKKKGGDSLSQTAQDVISRHQPWTNVEFRTNMLAIEAIDNFIVTRCRPLQPKLGSVFSAIWRMSNEQCEGFPFIVLNKDLREFVTTLSGHESSPPLQLLSRYSGNASAVTQMYWKKLRTALSGTSTSSEGRTYRNYVSKM</sequence>
<feature type="region of interest" description="Disordered" evidence="1">
    <location>
        <begin position="59"/>
        <end position="82"/>
    </location>
</feature>